<gene>
    <name evidence="2" type="ORF">BCR41DRAFT_361099</name>
</gene>
<organism evidence="2 3">
    <name type="scientific">Lobosporangium transversale</name>
    <dbReference type="NCBI Taxonomy" id="64571"/>
    <lineage>
        <taxon>Eukaryota</taxon>
        <taxon>Fungi</taxon>
        <taxon>Fungi incertae sedis</taxon>
        <taxon>Mucoromycota</taxon>
        <taxon>Mortierellomycotina</taxon>
        <taxon>Mortierellomycetes</taxon>
        <taxon>Mortierellales</taxon>
        <taxon>Mortierellaceae</taxon>
        <taxon>Lobosporangium</taxon>
    </lineage>
</organism>
<dbReference type="InterPro" id="IPR002052">
    <property type="entry name" value="DNA_methylase_N6_adenine_CS"/>
</dbReference>
<dbReference type="InterPro" id="IPR050320">
    <property type="entry name" value="N5-glutamine_MTase"/>
</dbReference>
<proteinExistence type="predicted"/>
<keyword evidence="3" id="KW-1185">Reference proteome</keyword>
<reference evidence="2 3" key="1">
    <citation type="submission" date="2016-07" db="EMBL/GenBank/DDBJ databases">
        <title>Pervasive Adenine N6-methylation of Active Genes in Fungi.</title>
        <authorList>
            <consortium name="DOE Joint Genome Institute"/>
            <person name="Mondo S.J."/>
            <person name="Dannebaum R.O."/>
            <person name="Kuo R.C."/>
            <person name="Labutti K."/>
            <person name="Haridas S."/>
            <person name="Kuo A."/>
            <person name="Salamov A."/>
            <person name="Ahrendt S.R."/>
            <person name="Lipzen A."/>
            <person name="Sullivan W."/>
            <person name="Andreopoulos W.B."/>
            <person name="Clum A."/>
            <person name="Lindquist E."/>
            <person name="Daum C."/>
            <person name="Ramamoorthy G.K."/>
            <person name="Gryganskyi A."/>
            <person name="Culley D."/>
            <person name="Magnuson J.K."/>
            <person name="James T.Y."/>
            <person name="O'Malley M.A."/>
            <person name="Stajich J.E."/>
            <person name="Spatafora J.W."/>
            <person name="Visel A."/>
            <person name="Grigoriev I.V."/>
        </authorList>
    </citation>
    <scope>NUCLEOTIDE SEQUENCE [LARGE SCALE GENOMIC DNA]</scope>
    <source>
        <strain evidence="2 3">NRRL 3116</strain>
    </source>
</reference>
<dbReference type="EMBL" id="MCFF01000046">
    <property type="protein sequence ID" value="ORZ06338.1"/>
    <property type="molecule type" value="Genomic_DNA"/>
</dbReference>
<dbReference type="STRING" id="64571.A0A1Y2GFP4"/>
<name>A0A1Y2GFP4_9FUNG</name>
<dbReference type="OrthoDB" id="269872at2759"/>
<evidence type="ECO:0000313" key="2">
    <source>
        <dbReference type="EMBL" id="ORZ06338.1"/>
    </source>
</evidence>
<dbReference type="Proteomes" id="UP000193648">
    <property type="component" value="Unassembled WGS sequence"/>
</dbReference>
<dbReference type="InParanoid" id="A0A1Y2GFP4"/>
<dbReference type="PROSITE" id="PS00092">
    <property type="entry name" value="N6_MTASE"/>
    <property type="match status" value="1"/>
</dbReference>
<dbReference type="GO" id="GO:0032259">
    <property type="term" value="P:methylation"/>
    <property type="evidence" value="ECO:0007669"/>
    <property type="project" value="UniProtKB-KW"/>
</dbReference>
<keyword evidence="2" id="KW-0808">Transferase</keyword>
<dbReference type="GO" id="GO:0005739">
    <property type="term" value="C:mitochondrion"/>
    <property type="evidence" value="ECO:0007669"/>
    <property type="project" value="TreeGrafter"/>
</dbReference>
<dbReference type="AlphaFoldDB" id="A0A1Y2GFP4"/>
<keyword evidence="2" id="KW-0489">Methyltransferase</keyword>
<dbReference type="RefSeq" id="XP_021877501.1">
    <property type="nucleotide sequence ID" value="XM_022025458.1"/>
</dbReference>
<dbReference type="GO" id="GO:0003676">
    <property type="term" value="F:nucleic acid binding"/>
    <property type="evidence" value="ECO:0007669"/>
    <property type="project" value="InterPro"/>
</dbReference>
<accession>A0A1Y2GFP4</accession>
<dbReference type="PANTHER" id="PTHR18895:SF74">
    <property type="entry name" value="MTRF1L RELEASE FACTOR GLUTAMINE METHYLTRANSFERASE"/>
    <property type="match status" value="1"/>
</dbReference>
<dbReference type="SUPFAM" id="SSF53335">
    <property type="entry name" value="S-adenosyl-L-methionine-dependent methyltransferases"/>
    <property type="match status" value="1"/>
</dbReference>
<feature type="region of interest" description="Disordered" evidence="1">
    <location>
        <begin position="260"/>
        <end position="282"/>
    </location>
</feature>
<evidence type="ECO:0000256" key="1">
    <source>
        <dbReference type="SAM" id="MobiDB-lite"/>
    </source>
</evidence>
<evidence type="ECO:0000313" key="3">
    <source>
        <dbReference type="Proteomes" id="UP000193648"/>
    </source>
</evidence>
<dbReference type="Gene3D" id="1.10.8.10">
    <property type="entry name" value="DNA helicase RuvA subunit, C-terminal domain"/>
    <property type="match status" value="1"/>
</dbReference>
<dbReference type="Gene3D" id="3.40.50.150">
    <property type="entry name" value="Vaccinia Virus protein VP39"/>
    <property type="match status" value="1"/>
</dbReference>
<dbReference type="PANTHER" id="PTHR18895">
    <property type="entry name" value="HEMK METHYLTRANSFERASE"/>
    <property type="match status" value="1"/>
</dbReference>
<sequence length="473" mass="53217">MGLSKMRATSELIRKWTEALVPICNHSKSHAGQEVKWLLQHARQQARLMISENGSRNKESMILETGNSEPGLHHSEGLIVALMQSYVEQRVHERKPLQYILGTQPFMDLEILTRPPTLIPRWETEEWTARLATILSNEWHLFQADQKIQCSMSSSVQKAAVTVDCLKPGHGSGTSTSLLFNILDICTGSGCIPLGLASALPHKSCRIFGIDIHPKAVELARENEIKNRAFLKGNSVYIRQADLLAPNAVKVFMDFLDEKTDQRGPKGQQHYEPQQSKDRNVQTDQWNSTAILAHDFEPHPHLPSKMSSVARYNLIVSNPPYIAPSEHKTLEPEVALWEDAKALLADDDGLMFYPRIAHMAFELLHDRNQLHPFTPLPSEPLLDSISNNMPPTSVLAKQKELNIQSSHKQETGKGRQWRNGPDLDKVRIPELVLEIGGDHQVQSVSNAVRQAGFSRIEIWKDLANRARCIVGAR</sequence>
<dbReference type="GeneID" id="33567302"/>
<dbReference type="InterPro" id="IPR029063">
    <property type="entry name" value="SAM-dependent_MTases_sf"/>
</dbReference>
<dbReference type="GO" id="GO:0008168">
    <property type="term" value="F:methyltransferase activity"/>
    <property type="evidence" value="ECO:0007669"/>
    <property type="project" value="UniProtKB-KW"/>
</dbReference>
<protein>
    <submittedName>
        <fullName evidence="2">S-adenosyl-L-methionine-dependent methyltransferase</fullName>
    </submittedName>
</protein>
<dbReference type="CDD" id="cd02440">
    <property type="entry name" value="AdoMet_MTases"/>
    <property type="match status" value="1"/>
</dbReference>
<comment type="caution">
    <text evidence="2">The sequence shown here is derived from an EMBL/GenBank/DDBJ whole genome shotgun (WGS) entry which is preliminary data.</text>
</comment>